<dbReference type="InterPro" id="IPR001881">
    <property type="entry name" value="EGF-like_Ca-bd_dom"/>
</dbReference>
<feature type="compositionally biased region" description="Low complexity" evidence="23">
    <location>
        <begin position="2677"/>
        <end position="2691"/>
    </location>
</feature>
<dbReference type="GO" id="GO:0007166">
    <property type="term" value="P:cell surface receptor signaling pathway"/>
    <property type="evidence" value="ECO:0007669"/>
    <property type="project" value="InterPro"/>
</dbReference>
<evidence type="ECO:0000256" key="11">
    <source>
        <dbReference type="ARBA" id="ARBA00022889"/>
    </source>
</evidence>
<keyword evidence="8 25" id="KW-0732">Signal</keyword>
<feature type="domain" description="Cadherin" evidence="32">
    <location>
        <begin position="972"/>
        <end position="1077"/>
    </location>
</feature>
<name>A0AAQ4DEE6_AMBAM</name>
<evidence type="ECO:0000256" key="25">
    <source>
        <dbReference type="SAM" id="SignalP"/>
    </source>
</evidence>
<feature type="signal peptide" evidence="25">
    <location>
        <begin position="1"/>
        <end position="25"/>
    </location>
</feature>
<feature type="domain" description="Cadherin" evidence="32">
    <location>
        <begin position="231"/>
        <end position="338"/>
    </location>
</feature>
<evidence type="ECO:0000256" key="12">
    <source>
        <dbReference type="ARBA" id="ARBA00022989"/>
    </source>
</evidence>
<feature type="transmembrane region" description="Helical" evidence="24">
    <location>
        <begin position="2414"/>
        <end position="2434"/>
    </location>
</feature>
<dbReference type="InterPro" id="IPR000742">
    <property type="entry name" value="EGF"/>
</dbReference>
<dbReference type="SMART" id="SM00303">
    <property type="entry name" value="GPS"/>
    <property type="match status" value="1"/>
</dbReference>
<keyword evidence="14 24" id="KW-0472">Membrane</keyword>
<dbReference type="GO" id="GO:0004930">
    <property type="term" value="F:G protein-coupled receptor activity"/>
    <property type="evidence" value="ECO:0007669"/>
    <property type="project" value="UniProtKB-KW"/>
</dbReference>
<evidence type="ECO:0000259" key="27">
    <source>
        <dbReference type="PROSITE" id="PS50026"/>
    </source>
</evidence>
<dbReference type="GO" id="GO:0048468">
    <property type="term" value="P:cell development"/>
    <property type="evidence" value="ECO:0007669"/>
    <property type="project" value="UniProtKB-ARBA"/>
</dbReference>
<dbReference type="Gene3D" id="2.60.220.50">
    <property type="match status" value="1"/>
</dbReference>
<dbReference type="CDD" id="cd00110">
    <property type="entry name" value="LamG"/>
    <property type="match status" value="2"/>
</dbReference>
<feature type="compositionally biased region" description="Acidic residues" evidence="23">
    <location>
        <begin position="2900"/>
        <end position="2909"/>
    </location>
</feature>
<evidence type="ECO:0000256" key="14">
    <source>
        <dbReference type="ARBA" id="ARBA00023136"/>
    </source>
</evidence>
<dbReference type="PROSITE" id="PS50026">
    <property type="entry name" value="EGF_3"/>
    <property type="match status" value="4"/>
</dbReference>
<dbReference type="CDD" id="cd00055">
    <property type="entry name" value="EGF_Lam"/>
    <property type="match status" value="1"/>
</dbReference>
<evidence type="ECO:0000259" key="30">
    <source>
        <dbReference type="PROSITE" id="PS50227"/>
    </source>
</evidence>
<feature type="region of interest" description="Disordered" evidence="23">
    <location>
        <begin position="2677"/>
        <end position="2783"/>
    </location>
</feature>
<keyword evidence="18" id="KW-0807">Transducer</keyword>
<dbReference type="CDD" id="cd00054">
    <property type="entry name" value="EGF_CA"/>
    <property type="match status" value="3"/>
</dbReference>
<evidence type="ECO:0000256" key="18">
    <source>
        <dbReference type="ARBA" id="ARBA00023224"/>
    </source>
</evidence>
<dbReference type="EMBL" id="JARKHS020031836">
    <property type="protein sequence ID" value="KAK8760836.1"/>
    <property type="molecule type" value="Genomic_DNA"/>
</dbReference>
<comment type="caution">
    <text evidence="33">The sequence shown here is derived from an EMBL/GenBank/DDBJ whole genome shotgun (WGS) entry which is preliminary data.</text>
</comment>
<feature type="compositionally biased region" description="Low complexity" evidence="23">
    <location>
        <begin position="2771"/>
        <end position="2783"/>
    </location>
</feature>
<dbReference type="InterPro" id="IPR001879">
    <property type="entry name" value="GPCR_2_extracellular_dom"/>
</dbReference>
<evidence type="ECO:0000256" key="15">
    <source>
        <dbReference type="ARBA" id="ARBA00023157"/>
    </source>
</evidence>
<dbReference type="GO" id="GO:0016324">
    <property type="term" value="C:apical plasma membrane"/>
    <property type="evidence" value="ECO:0007669"/>
    <property type="project" value="UniProtKB-SubCell"/>
</dbReference>
<dbReference type="FunFam" id="2.60.40.60:FF:000038">
    <property type="entry name" value="Cadherin EGF LAG seven-pass G-type receptor 3"/>
    <property type="match status" value="1"/>
</dbReference>
<dbReference type="PROSITE" id="PS00022">
    <property type="entry name" value="EGF_1"/>
    <property type="match status" value="4"/>
</dbReference>
<evidence type="ECO:0000256" key="2">
    <source>
        <dbReference type="ARBA" id="ARBA00004251"/>
    </source>
</evidence>
<dbReference type="GO" id="GO:0007156">
    <property type="term" value="P:homophilic cell adhesion via plasma membrane adhesion molecules"/>
    <property type="evidence" value="ECO:0007669"/>
    <property type="project" value="InterPro"/>
</dbReference>
<keyword evidence="5" id="KW-1003">Cell membrane</keyword>
<feature type="transmembrane region" description="Helical" evidence="24">
    <location>
        <begin position="2382"/>
        <end position="2402"/>
    </location>
</feature>
<dbReference type="PROSITE" id="PS00232">
    <property type="entry name" value="CADHERIN_1"/>
    <property type="match status" value="4"/>
</dbReference>
<evidence type="ECO:0000259" key="31">
    <source>
        <dbReference type="PROSITE" id="PS50261"/>
    </source>
</evidence>
<dbReference type="FunFam" id="4.10.1240.10:FF:000021">
    <property type="entry name" value="Cadherin EGF LAG seven-pass G-type receptor"/>
    <property type="match status" value="1"/>
</dbReference>
<dbReference type="InterPro" id="IPR002049">
    <property type="entry name" value="LE_dom"/>
</dbReference>
<evidence type="ECO:0000256" key="23">
    <source>
        <dbReference type="SAM" id="MobiDB-lite"/>
    </source>
</evidence>
<dbReference type="Gene3D" id="2.60.40.60">
    <property type="entry name" value="Cadherins"/>
    <property type="match status" value="9"/>
</dbReference>
<dbReference type="FunFam" id="2.60.40.60:FF:000013">
    <property type="entry name" value="Cadherin EGF LAG seven-pass G-type receptor"/>
    <property type="match status" value="1"/>
</dbReference>
<feature type="transmembrane region" description="Helical" evidence="24">
    <location>
        <begin position="2568"/>
        <end position="2588"/>
    </location>
</feature>
<dbReference type="Pfam" id="PF00002">
    <property type="entry name" value="7tm_2"/>
    <property type="match status" value="1"/>
</dbReference>
<keyword evidence="12 24" id="KW-1133">Transmembrane helix</keyword>
<feature type="transmembrane region" description="Helical" evidence="24">
    <location>
        <begin position="2454"/>
        <end position="2476"/>
    </location>
</feature>
<evidence type="ECO:0000259" key="26">
    <source>
        <dbReference type="PROSITE" id="PS50025"/>
    </source>
</evidence>
<dbReference type="GO" id="GO:0007157">
    <property type="term" value="P:heterophilic cell-cell adhesion via plasma membrane cell adhesion molecules"/>
    <property type="evidence" value="ECO:0007669"/>
    <property type="project" value="UniProtKB-ARBA"/>
</dbReference>
<dbReference type="SMART" id="SM00181">
    <property type="entry name" value="EGF"/>
    <property type="match status" value="5"/>
</dbReference>
<dbReference type="FunFam" id="2.60.40.60:FF:000005">
    <property type="entry name" value="Protocadherin 9"/>
    <property type="match status" value="1"/>
</dbReference>
<feature type="domain" description="G-protein coupled receptors family 2 profile 1" evidence="30">
    <location>
        <begin position="1965"/>
        <end position="2038"/>
    </location>
</feature>
<feature type="disulfide bond" evidence="22">
    <location>
        <begin position="1954"/>
        <end position="1963"/>
    </location>
</feature>
<feature type="disulfide bond" evidence="21">
    <location>
        <begin position="1866"/>
        <end position="1875"/>
    </location>
</feature>
<evidence type="ECO:0000256" key="22">
    <source>
        <dbReference type="PROSITE-ProRule" id="PRU00460"/>
    </source>
</evidence>
<feature type="compositionally biased region" description="Basic and acidic residues" evidence="23">
    <location>
        <begin position="2706"/>
        <end position="2716"/>
    </location>
</feature>
<dbReference type="InterPro" id="IPR013320">
    <property type="entry name" value="ConA-like_dom_sf"/>
</dbReference>
<evidence type="ECO:0000256" key="19">
    <source>
        <dbReference type="ARBA" id="ARBA00023292"/>
    </source>
</evidence>
<keyword evidence="34" id="KW-1185">Reference proteome</keyword>
<dbReference type="SUPFAM" id="SSF57196">
    <property type="entry name" value="EGF/Laminin"/>
    <property type="match status" value="3"/>
</dbReference>
<evidence type="ECO:0000256" key="24">
    <source>
        <dbReference type="SAM" id="Phobius"/>
    </source>
</evidence>
<feature type="domain" description="Cadherin" evidence="32">
    <location>
        <begin position="554"/>
        <end position="659"/>
    </location>
</feature>
<dbReference type="InterPro" id="IPR001791">
    <property type="entry name" value="Laminin_G"/>
</dbReference>
<evidence type="ECO:0000259" key="32">
    <source>
        <dbReference type="PROSITE" id="PS50268"/>
    </source>
</evidence>
<keyword evidence="19 22" id="KW-0424">Laminin EGF-like domain</keyword>
<dbReference type="PANTHER" id="PTHR24026:SF51">
    <property type="entry name" value="PROTOCADHERIN-LIKE WING POLARITY PROTEIN STAN"/>
    <property type="match status" value="1"/>
</dbReference>
<evidence type="ECO:0000256" key="1">
    <source>
        <dbReference type="ARBA" id="ARBA00004221"/>
    </source>
</evidence>
<dbReference type="PROSITE" id="PS00010">
    <property type="entry name" value="ASX_HYDROXYL"/>
    <property type="match status" value="1"/>
</dbReference>
<keyword evidence="9" id="KW-0677">Repeat</keyword>
<dbReference type="GO" id="GO:0016318">
    <property type="term" value="P:ommatidial rotation"/>
    <property type="evidence" value="ECO:0007669"/>
    <property type="project" value="UniProtKB-ARBA"/>
</dbReference>
<feature type="chain" id="PRO_5042850994" description="Cadherin egf lag seven-pass g-type receptor" evidence="25">
    <location>
        <begin position="26"/>
        <end position="2909"/>
    </location>
</feature>
<dbReference type="GO" id="GO:0005509">
    <property type="term" value="F:calcium ion binding"/>
    <property type="evidence" value="ECO:0007669"/>
    <property type="project" value="UniProtKB-UniRule"/>
</dbReference>
<dbReference type="InterPro" id="IPR000203">
    <property type="entry name" value="GPS"/>
</dbReference>
<sequence>MGEGVAPSLRRSLLCLACLFTVADSVVTSVSPADNRRGFAVFRAALRRPDEPPPWTYDLRESDSAAGEHLFAVDRHTGDVSLQNPVQCGSLSQNPVPVTVRARRPCCSTEWTTWVRFSGCAAVDTSLDTLDIVRVTLYQLHDRCFVRSELIVRLADLLPRVGNCSLTFRYSPSSQCCAIERVGGDLVAHRDFCGPVTDTVTARFTSCGNTSYDLTVAFGHHRSRRHTLHFEKNLYIASVPEGKDRGYVVETMTASSGGTSSSELSYSLHAVLDARSQAMFNIDPLSGVVTTTTVLDREFMDVHYLRVIAIDGSAHPPVTASSTLQVNVLDENDHAPMFEQSTYETSIRESVPIGYTVVTVRATDQDSGSNANIDYSILNPDGTNSAFGIDSKSGIITTQTSLDREIISFYSLIVQASDSGPVTDRKSASTTVEITILDDNDNYPQFSERSYSVKVSEDINWLSHPEIARIRAVDADEGANAALRYSLIGGNTQGHFAMDSFTGSVTVLSPLDYESARSYRLVVRVQDGGTPSRSNTTQLLVNVLDINDNDPKFYTSLFHETVPENVPIGHSIVRVQAYDADDGPNAEISYTLSSAEHPDLPLRIDDITGWVVTTRELDREENANYNFQVIARDHGSPARSATATILLKVQDVNDNDPVFDPKIYEGTVSEADPPGTPVMSVTASDRDENSRLVYHITSGNIRDRFSIVSHNRQAVVSIAQPLDYKMEKRFVLTVSATDSGGRSDTATIYLNVSDANTHRPIFERTPYTATVPEDVPVGTTVLVVEAHDGDVGRNALITYTMEEDVPEFRIDSTTGAIVTTRPLDREKTSGYTLVVMAQDNGNPPLSDTTNVELEVADVNDNAPTFPTAGYTSTVSEDALIGTSVVHISATDSDLGLNGQIRYTFLGGNDGSGAFGVDPTSGIIRTNRVLDRETLAVYHLVAFAVDRGSPSLSASVPVTVYIEDVNDSPPRFSADRIRLFVPENSPIGSIAGEIEAHDPDEGPNAIIQYAIVGGPDADAFSLVARPGEPAEIVTRTDLDYESPHKKYTLIVRASSPPLRNDVEVEVWVTDVNDNAPVLKDFSIVFNNYQHHFPVGSIGRVPAWDADVADQLRYRFVSGNNANLLMLNETSGDIRLSPSLNSNVHINADMEVSVFDGINEVSAMCHLSVRLVSEAMLFNSVTVRLGGITKEQFLSPLYDQFVSGLAAIVPCAKESVFIFSIQDDTDVDSTVLNISFSALKGSEDDFFRPQYLQERVYLNRAILAKLTNVHVLPFDDNLCVREPCINFEECLSVLKFGNASSFVASDTVLFRPIYPVNTFACRCPVGFTGMKRKYDCDIEINLCYSNPCGQNGTCVRQESGYTCICQEGFTGTNCEVKVKTCGQDCANCTEDPLWTNGECQLRARSFNRGSYVTFPSLRQRHRMHLRLSFATQKRNGLLLYNGRYNDMHDFVALEIVQGSIVFSFSTGVNMSQVSVAVPTEVSNGQWHQVEVSYYNRTVTLSIDGCDSVLATRFQNRLGNYNCANSTTHYLEDRCADVMQTCYRFLDLTGPLQIGGLPDLPTHFPVSQMHFIGCIRDLYVDHQLVDLNKFVANNSTTAGCHEKRGFCHTRPCQNGGTCSEGWNTYICSCPLGFGGRDCSEGVEPVRRFDGDGFLVFNPLLRPIQFPWSLGLTFRTRATVGLLIHVHVGQSSEMSLHVEGGHLKYTIDGESVSLEDIRVNDGKWHNVAVKWMVGDVWLSLDYGQYEVSKEFAAAIQGLYVGKVSLGGLEEGGANFYGCIQDVRIGTSKEAWLRPVMEQNVRDGCHVPDPCLSSPCPQHSMCVDTWEEFECRCDAGYVGEQCTASCSLDPCEADAKCLVSEKDPGGFRCQCGEDRWGRYCEEASTQPCPFNWWGYPVCGPCHCPVERGYHADCNKTTGECYCEENHYQPEDSDVCYPCDCYANGSYSNRCHPVTGQCRCRPGVIGRQCDACSNRFAEVTLRGCEVIYDGCPRSFSERVWWERALFNQEVSRSCPKGSQGKATRLCDQESGWLEPDMFNCVSDVFVPLSEQLRVLERDKLPLNTYSAVRVAKQLRTATNTTHSDPVGLYGTDVLLASRLLHHVLSYENHQAGLNLTHRQDRGFIRNLVNTASVILDTRYAAHWERVVSLTNQGPAHLLKMFEKYGHTLALSRQDTFTEPFEISAPNVVLGMDTISPAETKGSFIEHGSSDGPSIWLPKYNNYVLRKPNPEITSVSLSLASLGISTKSEPPPRGFGKKAVVVYSVYPNLDGLFPAAYDQTIRQKFGVELALGSPVTTLVVQPANAGTPVGQIKVRFRFPRTRSRGEHPQCVFWMFSSSGRGKWSSRGCKVEGLDAMYVNCSCDHLSSFAVLTDIVSREHLAEVSTAEGAVAWSGLVGALFMLFLTWLVLSLLRGTCTNSNAIHRNLVGCLFISLLLFLVALKLRRTLLYQEFPCKLLAISLHYGFLCVFAWLSLDAVHLYRMLTEMKDVNHGHMRFYYSLGYGAPAVVVGLAVGVRADHYATHNFCWLSMYENIVWSMVGPICVMVLATLVIFSMSIRASVQIKDTVMDFGNLRVLLWVSVLLLPLVGSCWTLALLSVSDEPPALRLAFPTVSLVTGIYIFLGYCILNRRVRQHLCYVWARLRGKKVPYDESLSGTRASMISRSALAYHNSSFDILHRNVGISTSSTTSRSTAKTSSSPWNSNGRVHHRRSHVHSDPDAGEVVRKRRTTSDSDSEMSLDHASLDLASSHSSDEEESKPSWRDTAGLPTVREEDPPLPTTTLPPLSVAPPVTTATDIMSPMIYSSGPLWDCGLPPQLGQQQQSLTSPQLGVLTSPQNYTANATMAGMASPYNQSSLVTLSSPQGLLSTSNVQWVDEDGEFRNNLDQPTKGKEGICHKPNMPPLAATSDSEDSNETSV</sequence>
<dbReference type="PROSITE" id="PS50221">
    <property type="entry name" value="GAIN_B"/>
    <property type="match status" value="1"/>
</dbReference>
<evidence type="ECO:0000259" key="28">
    <source>
        <dbReference type="PROSITE" id="PS50027"/>
    </source>
</evidence>
<keyword evidence="10 20" id="KW-0106">Calcium</keyword>
<accession>A0AAQ4DEE6</accession>
<dbReference type="PROSITE" id="PS50025">
    <property type="entry name" value="LAM_G_DOMAIN"/>
    <property type="match status" value="2"/>
</dbReference>
<feature type="domain" description="EGF-like" evidence="27">
    <location>
        <begin position="1839"/>
        <end position="1876"/>
    </location>
</feature>
<feature type="domain" description="EGF-like" evidence="27">
    <location>
        <begin position="1600"/>
        <end position="1636"/>
    </location>
</feature>
<dbReference type="SMART" id="SM00180">
    <property type="entry name" value="EGF_Lam"/>
    <property type="match status" value="1"/>
</dbReference>
<keyword evidence="7 24" id="KW-0812">Transmembrane</keyword>
<dbReference type="Pfam" id="PF16489">
    <property type="entry name" value="GAIN"/>
    <property type="match status" value="1"/>
</dbReference>
<feature type="domain" description="Laminin G" evidence="26">
    <location>
        <begin position="1399"/>
        <end position="1597"/>
    </location>
</feature>
<feature type="disulfide bond" evidence="22">
    <location>
        <begin position="1935"/>
        <end position="1952"/>
    </location>
</feature>
<dbReference type="SUPFAM" id="SSF49313">
    <property type="entry name" value="Cadherin-like"/>
    <property type="match status" value="9"/>
</dbReference>
<evidence type="ECO:0000256" key="16">
    <source>
        <dbReference type="ARBA" id="ARBA00023170"/>
    </source>
</evidence>
<dbReference type="InterPro" id="IPR046338">
    <property type="entry name" value="GAIN_dom_sf"/>
</dbReference>
<feature type="domain" description="Laminin EGF-like" evidence="28">
    <location>
        <begin position="1933"/>
        <end position="1980"/>
    </location>
</feature>
<evidence type="ECO:0000256" key="21">
    <source>
        <dbReference type="PROSITE-ProRule" id="PRU00076"/>
    </source>
</evidence>
<evidence type="ECO:0000259" key="29">
    <source>
        <dbReference type="PROSITE" id="PS50221"/>
    </source>
</evidence>
<dbReference type="Pfam" id="PF01825">
    <property type="entry name" value="GPS"/>
    <property type="match status" value="1"/>
</dbReference>
<dbReference type="SMART" id="SM00008">
    <property type="entry name" value="HormR"/>
    <property type="match status" value="1"/>
</dbReference>
<dbReference type="InterPro" id="IPR057244">
    <property type="entry name" value="GAIN_B"/>
</dbReference>
<feature type="domain" description="G-protein coupled receptors family 2 profile 2" evidence="31">
    <location>
        <begin position="2380"/>
        <end position="2621"/>
    </location>
</feature>
<dbReference type="CDD" id="cd11304">
    <property type="entry name" value="Cadherin_repeat"/>
    <property type="match status" value="9"/>
</dbReference>
<dbReference type="GO" id="GO:0048638">
    <property type="term" value="P:regulation of developmental growth"/>
    <property type="evidence" value="ECO:0007669"/>
    <property type="project" value="UniProtKB-ARBA"/>
</dbReference>
<evidence type="ECO:0000256" key="13">
    <source>
        <dbReference type="ARBA" id="ARBA00023040"/>
    </source>
</evidence>
<feature type="transmembrane region" description="Helical" evidence="24">
    <location>
        <begin position="2600"/>
        <end position="2620"/>
    </location>
</feature>
<dbReference type="PROSITE" id="PS01186">
    <property type="entry name" value="EGF_2"/>
    <property type="match status" value="2"/>
</dbReference>
<dbReference type="InterPro" id="IPR036445">
    <property type="entry name" value="GPCR_2_extracell_dom_sf"/>
</dbReference>
<dbReference type="InterPro" id="IPR020894">
    <property type="entry name" value="Cadherin_CS"/>
</dbReference>
<evidence type="ECO:0000256" key="6">
    <source>
        <dbReference type="ARBA" id="ARBA00022536"/>
    </source>
</evidence>
<dbReference type="FunFam" id="2.60.40.60:FF:000024">
    <property type="entry name" value="FAT atypical cadherin 3"/>
    <property type="match status" value="1"/>
</dbReference>
<dbReference type="Pfam" id="PF00008">
    <property type="entry name" value="EGF"/>
    <property type="match status" value="2"/>
</dbReference>
<feature type="disulfide bond" evidence="21">
    <location>
        <begin position="1363"/>
        <end position="1372"/>
    </location>
</feature>
<evidence type="ECO:0000313" key="34">
    <source>
        <dbReference type="Proteomes" id="UP001321473"/>
    </source>
</evidence>
<feature type="domain" description="EGF-like" evidence="27">
    <location>
        <begin position="1802"/>
        <end position="1838"/>
    </location>
</feature>
<dbReference type="Pfam" id="PF02210">
    <property type="entry name" value="Laminin_G_2"/>
    <property type="match status" value="2"/>
</dbReference>
<feature type="domain" description="Cadherin" evidence="32">
    <location>
        <begin position="447"/>
        <end position="553"/>
    </location>
</feature>
<keyword evidence="11" id="KW-0130">Cell adhesion</keyword>
<dbReference type="PROSITE" id="PS50261">
    <property type="entry name" value="G_PROTEIN_RECEP_F2_4"/>
    <property type="match status" value="1"/>
</dbReference>
<evidence type="ECO:0000256" key="4">
    <source>
        <dbReference type="ARBA" id="ARBA00022473"/>
    </source>
</evidence>
<dbReference type="FunFam" id="2.60.40.60:FF:000020">
    <property type="entry name" value="Dachsous cadherin-related 1b"/>
    <property type="match status" value="2"/>
</dbReference>
<dbReference type="Pfam" id="PF00053">
    <property type="entry name" value="EGF_laminin"/>
    <property type="match status" value="1"/>
</dbReference>
<dbReference type="FunFam" id="2.60.120.200:FF:000173">
    <property type="entry name" value="Cadherin EGF LAG seven-pass G-type receptor"/>
    <property type="match status" value="1"/>
</dbReference>
<organism evidence="33 34">
    <name type="scientific">Amblyomma americanum</name>
    <name type="common">Lone star tick</name>
    <dbReference type="NCBI Taxonomy" id="6943"/>
    <lineage>
        <taxon>Eukaryota</taxon>
        <taxon>Metazoa</taxon>
        <taxon>Ecdysozoa</taxon>
        <taxon>Arthropoda</taxon>
        <taxon>Chelicerata</taxon>
        <taxon>Arachnida</taxon>
        <taxon>Acari</taxon>
        <taxon>Parasitiformes</taxon>
        <taxon>Ixodida</taxon>
        <taxon>Ixodoidea</taxon>
        <taxon>Ixodidae</taxon>
        <taxon>Amblyomminae</taxon>
        <taxon>Amblyomma</taxon>
    </lineage>
</organism>
<dbReference type="FunFam" id="1.20.1070.10:FF:000202">
    <property type="entry name" value="Cadherin EGF LAG seven-pass G-type receptor"/>
    <property type="match status" value="1"/>
</dbReference>
<evidence type="ECO:0000313" key="33">
    <source>
        <dbReference type="EMBL" id="KAK8760836.1"/>
    </source>
</evidence>
<feature type="transmembrane region" description="Helical" evidence="24">
    <location>
        <begin position="2527"/>
        <end position="2547"/>
    </location>
</feature>
<comment type="caution">
    <text evidence="21">Lacks conserved residue(s) required for the propagation of feature annotation.</text>
</comment>
<evidence type="ECO:0000256" key="3">
    <source>
        <dbReference type="ARBA" id="ARBA00004651"/>
    </source>
</evidence>
<feature type="disulfide bond" evidence="21">
    <location>
        <begin position="1626"/>
        <end position="1635"/>
    </location>
</feature>
<dbReference type="InterPro" id="IPR002126">
    <property type="entry name" value="Cadherin-like_dom"/>
</dbReference>
<feature type="disulfide bond" evidence="21">
    <location>
        <begin position="1828"/>
        <end position="1837"/>
    </location>
</feature>
<dbReference type="FunFam" id="2.10.25.10:FF:000011">
    <property type="entry name" value="Cadherin EGF LAG seven-pass G-type receptor"/>
    <property type="match status" value="1"/>
</dbReference>
<dbReference type="FunFam" id="2.10.25.10:FF:000066">
    <property type="entry name" value="FAT atypical cadherin 4"/>
    <property type="match status" value="1"/>
</dbReference>
<keyword evidence="16" id="KW-0675">Receptor</keyword>
<dbReference type="PROSITE" id="PS50227">
    <property type="entry name" value="G_PROTEIN_RECEP_F2_3"/>
    <property type="match status" value="1"/>
</dbReference>
<dbReference type="GO" id="GO:0048056">
    <property type="term" value="P:R3/R4 cell differentiation"/>
    <property type="evidence" value="ECO:0007669"/>
    <property type="project" value="UniProtKB-ARBA"/>
</dbReference>
<dbReference type="InterPro" id="IPR015919">
    <property type="entry name" value="Cadherin-like_sf"/>
</dbReference>
<dbReference type="PANTHER" id="PTHR24026">
    <property type="entry name" value="FAT ATYPICAL CADHERIN-RELATED"/>
    <property type="match status" value="1"/>
</dbReference>
<feature type="domain" description="Cadherin" evidence="32">
    <location>
        <begin position="763"/>
        <end position="865"/>
    </location>
</feature>
<dbReference type="InterPro" id="IPR017981">
    <property type="entry name" value="GPCR_2-like_7TM"/>
</dbReference>
<keyword evidence="13" id="KW-0297">G-protein coupled receptor</keyword>
<dbReference type="Pfam" id="PF23592">
    <property type="entry name" value="Cadherin_CELSR2_9th"/>
    <property type="match status" value="1"/>
</dbReference>
<dbReference type="InterPro" id="IPR056286">
    <property type="entry name" value="Cadherin_CELSR1-3_9th"/>
</dbReference>
<dbReference type="GO" id="GO:0016339">
    <property type="term" value="P:calcium-dependent cell-cell adhesion via plasma membrane cell adhesion molecules"/>
    <property type="evidence" value="ECO:0007669"/>
    <property type="project" value="UniProtKB-ARBA"/>
</dbReference>
<feature type="domain" description="Cadherin" evidence="32">
    <location>
        <begin position="339"/>
        <end position="446"/>
    </location>
</feature>
<dbReference type="GO" id="GO:0022603">
    <property type="term" value="P:regulation of anatomical structure morphogenesis"/>
    <property type="evidence" value="ECO:0007669"/>
    <property type="project" value="UniProtKB-ARBA"/>
</dbReference>
<keyword evidence="6 21" id="KW-0245">EGF-like domain</keyword>
<feature type="disulfide bond" evidence="22">
    <location>
        <begin position="1933"/>
        <end position="1945"/>
    </location>
</feature>
<keyword evidence="17" id="KW-0325">Glycoprotein</keyword>
<dbReference type="Proteomes" id="UP001321473">
    <property type="component" value="Unassembled WGS sequence"/>
</dbReference>
<dbReference type="Gene3D" id="2.10.25.10">
    <property type="entry name" value="Laminin"/>
    <property type="match status" value="3"/>
</dbReference>
<dbReference type="PROSITE" id="PS50027">
    <property type="entry name" value="EGF_LAM_2"/>
    <property type="match status" value="1"/>
</dbReference>
<dbReference type="SMART" id="SM00112">
    <property type="entry name" value="CA"/>
    <property type="match status" value="8"/>
</dbReference>
<feature type="transmembrane region" description="Helical" evidence="24">
    <location>
        <begin position="2488"/>
        <end position="2507"/>
    </location>
</feature>
<dbReference type="Gene3D" id="2.170.300.10">
    <property type="entry name" value="Tie2 ligand-binding domain superfamily"/>
    <property type="match status" value="1"/>
</dbReference>
<feature type="region of interest" description="Disordered" evidence="23">
    <location>
        <begin position="2870"/>
        <end position="2909"/>
    </location>
</feature>
<dbReference type="GO" id="GO:0035159">
    <property type="term" value="P:regulation of tube length, open tracheal system"/>
    <property type="evidence" value="ECO:0007669"/>
    <property type="project" value="UniProtKB-ARBA"/>
</dbReference>
<dbReference type="Gene3D" id="4.10.1240.10">
    <property type="entry name" value="GPCR, family 2, extracellular hormone receptor domain"/>
    <property type="match status" value="1"/>
</dbReference>
<reference evidence="33 34" key="1">
    <citation type="journal article" date="2023" name="Arcadia Sci">
        <title>De novo assembly of a long-read Amblyomma americanum tick genome.</title>
        <authorList>
            <person name="Chou S."/>
            <person name="Poskanzer K.E."/>
            <person name="Rollins M."/>
            <person name="Thuy-Boun P.S."/>
        </authorList>
    </citation>
    <scope>NUCLEOTIDE SEQUENCE [LARGE SCALE GENOMIC DNA]</scope>
    <source>
        <strain evidence="33">F_SG_1</strain>
        <tissue evidence="33">Salivary glands</tissue>
    </source>
</reference>
<gene>
    <name evidence="33" type="ORF">V5799_027898</name>
</gene>
<dbReference type="InterPro" id="IPR000832">
    <property type="entry name" value="GPCR_2_secretin-like"/>
</dbReference>
<dbReference type="InterPro" id="IPR032471">
    <property type="entry name" value="AGRL2-4_GAIN_subdom_A"/>
</dbReference>
<feature type="domain" description="Cadherin" evidence="32">
    <location>
        <begin position="660"/>
        <end position="762"/>
    </location>
</feature>
<dbReference type="PROSITE" id="PS50268">
    <property type="entry name" value="CADHERIN_2"/>
    <property type="match status" value="8"/>
</dbReference>
<feature type="domain" description="GAIN-B" evidence="29">
    <location>
        <begin position="2172"/>
        <end position="2371"/>
    </location>
</feature>
<dbReference type="FunFam" id="2.60.40.60:FF:000029">
    <property type="entry name" value="Cadherin EGF LAG seven-pass G-type receptor 3"/>
    <property type="match status" value="1"/>
</dbReference>
<dbReference type="FunFam" id="2.60.40.60:FF:000010">
    <property type="entry name" value="Cadherin EGF LAG seven-pass G-type receptor 3"/>
    <property type="match status" value="1"/>
</dbReference>
<dbReference type="SUPFAM" id="SSF49899">
    <property type="entry name" value="Concanavalin A-like lectins/glucanases"/>
    <property type="match status" value="2"/>
</dbReference>
<evidence type="ECO:0000256" key="5">
    <source>
        <dbReference type="ARBA" id="ARBA00022475"/>
    </source>
</evidence>
<dbReference type="FunFam" id="2.10.25.10:FF:000012">
    <property type="entry name" value="Delta-like protein"/>
    <property type="match status" value="1"/>
</dbReference>
<protein>
    <recommendedName>
        <fullName evidence="35">Cadherin egf lag seven-pass g-type receptor</fullName>
    </recommendedName>
</protein>
<keyword evidence="15 21" id="KW-1015">Disulfide bond</keyword>
<proteinExistence type="predicted"/>
<evidence type="ECO:0000256" key="9">
    <source>
        <dbReference type="ARBA" id="ARBA00022737"/>
    </source>
</evidence>
<dbReference type="PROSITE" id="PS01248">
    <property type="entry name" value="EGF_LAM_1"/>
    <property type="match status" value="1"/>
</dbReference>
<comment type="subcellular location">
    <subcellularLocation>
        <location evidence="1">Apical cell membrane</location>
    </subcellularLocation>
    <subcellularLocation>
        <location evidence="3">Cell membrane</location>
        <topology evidence="3">Multi-pass membrane protein</topology>
    </subcellularLocation>
    <subcellularLocation>
        <location evidence="2">Cell membrane</location>
        <topology evidence="2">Single-pass type I membrane protein</topology>
    </subcellularLocation>
</comment>
<dbReference type="InterPro" id="IPR000152">
    <property type="entry name" value="EGF-type_Asp/Asn_hydroxyl_site"/>
</dbReference>
<feature type="domain" description="Laminin G" evidence="26">
    <location>
        <begin position="1640"/>
        <end position="1800"/>
    </location>
</feature>
<evidence type="ECO:0000256" key="10">
    <source>
        <dbReference type="ARBA" id="ARBA00022837"/>
    </source>
</evidence>
<evidence type="ECO:0000256" key="17">
    <source>
        <dbReference type="ARBA" id="ARBA00023180"/>
    </source>
</evidence>
<keyword evidence="4" id="KW-0217">Developmental protein</keyword>
<dbReference type="Gene3D" id="1.20.1070.10">
    <property type="entry name" value="Rhodopsin 7-helix transmembrane proteins"/>
    <property type="match status" value="1"/>
</dbReference>
<evidence type="ECO:0000256" key="7">
    <source>
        <dbReference type="ARBA" id="ARBA00022692"/>
    </source>
</evidence>
<dbReference type="SMART" id="SM00282">
    <property type="entry name" value="LamG"/>
    <property type="match status" value="2"/>
</dbReference>
<evidence type="ECO:0000256" key="20">
    <source>
        <dbReference type="PROSITE-ProRule" id="PRU00043"/>
    </source>
</evidence>
<evidence type="ECO:0008006" key="35">
    <source>
        <dbReference type="Google" id="ProtNLM"/>
    </source>
</evidence>
<feature type="domain" description="Cadherin" evidence="32">
    <location>
        <begin position="866"/>
        <end position="971"/>
    </location>
</feature>
<dbReference type="GO" id="GO:0050769">
    <property type="term" value="P:positive regulation of neurogenesis"/>
    <property type="evidence" value="ECO:0007669"/>
    <property type="project" value="UniProtKB-ARBA"/>
</dbReference>
<feature type="domain" description="EGF-like" evidence="27">
    <location>
        <begin position="1337"/>
        <end position="1373"/>
    </location>
</feature>
<dbReference type="Gene3D" id="2.60.120.200">
    <property type="match status" value="2"/>
</dbReference>
<dbReference type="PRINTS" id="PR00205">
    <property type="entry name" value="CADHERIN"/>
</dbReference>
<dbReference type="SMART" id="SM00179">
    <property type="entry name" value="EGF_CA"/>
    <property type="match status" value="3"/>
</dbReference>
<evidence type="ECO:0000256" key="8">
    <source>
        <dbReference type="ARBA" id="ARBA00022729"/>
    </source>
</evidence>
<dbReference type="Pfam" id="PF00028">
    <property type="entry name" value="Cadherin"/>
    <property type="match status" value="7"/>
</dbReference>